<protein>
    <submittedName>
        <fullName evidence="3">Uncharacterized protein</fullName>
    </submittedName>
</protein>
<feature type="region of interest" description="Disordered" evidence="1">
    <location>
        <begin position="78"/>
        <end position="162"/>
    </location>
</feature>
<feature type="transmembrane region" description="Helical" evidence="2">
    <location>
        <begin position="52"/>
        <end position="71"/>
    </location>
</feature>
<keyword evidence="2" id="KW-1133">Transmembrane helix</keyword>
<comment type="caution">
    <text evidence="3">The sequence shown here is derived from an EMBL/GenBank/DDBJ whole genome shotgun (WGS) entry which is preliminary data.</text>
</comment>
<keyword evidence="4" id="KW-1185">Reference proteome</keyword>
<gene>
    <name evidence="3" type="ORF">BCF74_10833</name>
</gene>
<sequence length="338" mass="35533">MDDLRTPGSWSPEDDAFLRGALLTLRTDVEAAPLPHPEQVRVRGDSLRRRRAIAYTAAVAAAAIIVAALGFRGLGREDAAPPPLPATQSPTPTSTNPSPTPTPTPTTSSPSPTTTPSRPTRTASSTPTPTSPRPTTSTGRPSARPSPTSQPSSPPGEALPVVHWRGSGELPASRFLPASVWQDAGVAGTHEIVSEWPPEAEFGALSACDVKADVDNAGITHLKDTTTDDFVGSQRIQTSNFSSDGDTNDSEPDAAVRATLADRSCADRGVVDRVEGPRPGTVAVVFDYGYGRFTDYLGYVAMRGDRNTATISLNARKGTPTAAAWDQLGRLMDAAAQR</sequence>
<proteinExistence type="predicted"/>
<dbReference type="PRINTS" id="PR01217">
    <property type="entry name" value="PRICHEXTENSN"/>
</dbReference>
<dbReference type="OrthoDB" id="4858111at2"/>
<accession>A0A2T0UQE0</accession>
<evidence type="ECO:0000313" key="3">
    <source>
        <dbReference type="EMBL" id="PRY60088.1"/>
    </source>
</evidence>
<dbReference type="RefSeq" id="WP_106297129.1">
    <property type="nucleotide sequence ID" value="NZ_PVTI01000008.1"/>
</dbReference>
<feature type="compositionally biased region" description="Low complexity" evidence="1">
    <location>
        <begin position="105"/>
        <end position="151"/>
    </location>
</feature>
<evidence type="ECO:0000313" key="4">
    <source>
        <dbReference type="Proteomes" id="UP000237822"/>
    </source>
</evidence>
<dbReference type="EMBL" id="PVTI01000008">
    <property type="protein sequence ID" value="PRY60088.1"/>
    <property type="molecule type" value="Genomic_DNA"/>
</dbReference>
<keyword evidence="2" id="KW-0472">Membrane</keyword>
<name>A0A2T0UQE0_9MICO</name>
<reference evidence="3 4" key="1">
    <citation type="submission" date="2018-03" db="EMBL/GenBank/DDBJ databases">
        <title>Genomic Encyclopedia of Archaeal and Bacterial Type Strains, Phase II (KMG-II): from individual species to whole genera.</title>
        <authorList>
            <person name="Goeker M."/>
        </authorList>
    </citation>
    <scope>NUCLEOTIDE SEQUENCE [LARGE SCALE GENOMIC DNA]</scope>
    <source>
        <strain evidence="3 4">ATCC BAA-1496</strain>
    </source>
</reference>
<evidence type="ECO:0000256" key="1">
    <source>
        <dbReference type="SAM" id="MobiDB-lite"/>
    </source>
</evidence>
<feature type="compositionally biased region" description="Low complexity" evidence="1">
    <location>
        <begin position="86"/>
        <end position="97"/>
    </location>
</feature>
<dbReference type="AlphaFoldDB" id="A0A2T0UQE0"/>
<keyword evidence="2" id="KW-0812">Transmembrane</keyword>
<evidence type="ECO:0000256" key="2">
    <source>
        <dbReference type="SAM" id="Phobius"/>
    </source>
</evidence>
<organism evidence="3 4">
    <name type="scientific">Knoellia remsis</name>
    <dbReference type="NCBI Taxonomy" id="407159"/>
    <lineage>
        <taxon>Bacteria</taxon>
        <taxon>Bacillati</taxon>
        <taxon>Actinomycetota</taxon>
        <taxon>Actinomycetes</taxon>
        <taxon>Micrococcales</taxon>
        <taxon>Intrasporangiaceae</taxon>
        <taxon>Knoellia</taxon>
    </lineage>
</organism>
<dbReference type="Proteomes" id="UP000237822">
    <property type="component" value="Unassembled WGS sequence"/>
</dbReference>